<dbReference type="RefSeq" id="WP_270126176.1">
    <property type="nucleotide sequence ID" value="NZ_CP115396.1"/>
</dbReference>
<evidence type="ECO:0000313" key="2">
    <source>
        <dbReference type="EMBL" id="WBO83750.1"/>
    </source>
</evidence>
<evidence type="ECO:0000313" key="3">
    <source>
        <dbReference type="Proteomes" id="UP001211872"/>
    </source>
</evidence>
<sequence length="165" mass="18558">MKLLFLLLTSLLVPAGTAAAQTISATDRQALARQLNHLLHDPRKPSQEVKLELSGCHVQQTIRDTKADVQMSQPVAVSVSKGSSDWAVNLDNGRFELKMGFDWQDVTALSYAPNTDDDGRRSYELRVKRHSKNTDTTTTMSLYTTDEAVVKDLVRRLEQLRRSCR</sequence>
<feature type="chain" id="PRO_5045504974" description="DUF4468 domain-containing protein" evidence="1">
    <location>
        <begin position="21"/>
        <end position="165"/>
    </location>
</feature>
<proteinExistence type="predicted"/>
<name>A0ABY7PKG6_9BACT</name>
<evidence type="ECO:0008006" key="4">
    <source>
        <dbReference type="Google" id="ProtNLM"/>
    </source>
</evidence>
<dbReference type="Proteomes" id="UP001211872">
    <property type="component" value="Chromosome"/>
</dbReference>
<accession>A0ABY7PKG6</accession>
<dbReference type="EMBL" id="CP115396">
    <property type="protein sequence ID" value="WBO83750.1"/>
    <property type="molecule type" value="Genomic_DNA"/>
</dbReference>
<reference evidence="2 3" key="1">
    <citation type="journal article" date="2011" name="Int. J. Syst. Evol. Microbiol.">
        <title>Hymenobacter yonginensis sp. nov., isolated from a mesotrophic artificial lake.</title>
        <authorList>
            <person name="Joung Y."/>
            <person name="Cho S.H."/>
            <person name="Kim H."/>
            <person name="Kim S.B."/>
            <person name="Joh K."/>
        </authorList>
    </citation>
    <scope>NUCLEOTIDE SEQUENCE [LARGE SCALE GENOMIC DNA]</scope>
    <source>
        <strain evidence="2 3">KCTC 22745</strain>
    </source>
</reference>
<keyword evidence="1" id="KW-0732">Signal</keyword>
<gene>
    <name evidence="2" type="ORF">O9Z63_15380</name>
</gene>
<evidence type="ECO:0000256" key="1">
    <source>
        <dbReference type="SAM" id="SignalP"/>
    </source>
</evidence>
<keyword evidence="3" id="KW-1185">Reference proteome</keyword>
<organism evidence="2 3">
    <name type="scientific">Hymenobacter yonginensis</name>
    <dbReference type="NCBI Taxonomy" id="748197"/>
    <lineage>
        <taxon>Bacteria</taxon>
        <taxon>Pseudomonadati</taxon>
        <taxon>Bacteroidota</taxon>
        <taxon>Cytophagia</taxon>
        <taxon>Cytophagales</taxon>
        <taxon>Hymenobacteraceae</taxon>
        <taxon>Hymenobacter</taxon>
    </lineage>
</organism>
<protein>
    <recommendedName>
        <fullName evidence="4">DUF4468 domain-containing protein</fullName>
    </recommendedName>
</protein>
<feature type="signal peptide" evidence="1">
    <location>
        <begin position="1"/>
        <end position="20"/>
    </location>
</feature>